<accession>A0A951IVL5</accession>
<evidence type="ECO:0000256" key="1">
    <source>
        <dbReference type="PROSITE-ProRule" id="PRU01360"/>
    </source>
</evidence>
<keyword evidence="1" id="KW-0998">Cell outer membrane</keyword>
<keyword evidence="5" id="KW-1185">Reference proteome</keyword>
<name>A0A951IVL5_9BACT</name>
<evidence type="ECO:0000313" key="4">
    <source>
        <dbReference type="EMBL" id="MBW3466862.1"/>
    </source>
</evidence>
<evidence type="ECO:0000259" key="3">
    <source>
        <dbReference type="Pfam" id="PF07715"/>
    </source>
</evidence>
<dbReference type="InterPro" id="IPR023997">
    <property type="entry name" value="TonB-dep_OMP_SusC/RagA_CS"/>
</dbReference>
<dbReference type="InterPro" id="IPR023996">
    <property type="entry name" value="TonB-dep_OMP_SusC/RagA"/>
</dbReference>
<evidence type="ECO:0000256" key="2">
    <source>
        <dbReference type="SAM" id="SignalP"/>
    </source>
</evidence>
<dbReference type="NCBIfam" id="TIGR04057">
    <property type="entry name" value="SusC_RagA_signa"/>
    <property type="match status" value="1"/>
</dbReference>
<dbReference type="InterPro" id="IPR012910">
    <property type="entry name" value="Plug_dom"/>
</dbReference>
<dbReference type="InterPro" id="IPR039426">
    <property type="entry name" value="TonB-dep_rcpt-like"/>
</dbReference>
<comment type="subcellular location">
    <subcellularLocation>
        <location evidence="1">Cell outer membrane</location>
        <topology evidence="1">Multi-pass membrane protein</topology>
    </subcellularLocation>
</comment>
<evidence type="ECO:0000313" key="5">
    <source>
        <dbReference type="Proteomes" id="UP000727490"/>
    </source>
</evidence>
<feature type="domain" description="TonB-dependent receptor plug" evidence="3">
    <location>
        <begin position="121"/>
        <end position="225"/>
    </location>
</feature>
<reference evidence="4 5" key="1">
    <citation type="journal article" date="2020" name="Syst. Appl. Microbiol.">
        <title>Arthrospiribacter ruber gen. nov., sp. nov., a novel bacterium isolated from Arthrospira cultures.</title>
        <authorList>
            <person name="Waleron M."/>
            <person name="Misztak A."/>
            <person name="Waleron M.M."/>
            <person name="Furmaniak M."/>
            <person name="Mrozik A."/>
            <person name="Waleron K."/>
        </authorList>
    </citation>
    <scope>NUCLEOTIDE SEQUENCE [LARGE SCALE GENOMIC DNA]</scope>
    <source>
        <strain evidence="4 5">DPMB0001</strain>
    </source>
</reference>
<feature type="signal peptide" evidence="2">
    <location>
        <begin position="1"/>
        <end position="21"/>
    </location>
</feature>
<keyword evidence="2" id="KW-0732">Signal</keyword>
<keyword evidence="1" id="KW-0812">Transmembrane</keyword>
<dbReference type="RefSeq" id="WP_219287078.1">
    <property type="nucleotide sequence ID" value="NZ_RPHB01000002.1"/>
</dbReference>
<dbReference type="Pfam" id="PF13715">
    <property type="entry name" value="CarbopepD_reg_2"/>
    <property type="match status" value="1"/>
</dbReference>
<dbReference type="PROSITE" id="PS52016">
    <property type="entry name" value="TONB_DEPENDENT_REC_3"/>
    <property type="match status" value="1"/>
</dbReference>
<keyword evidence="1" id="KW-0472">Membrane</keyword>
<sequence length="1068" mass="120413">MKQIYLITSILCLWLSGLVAAQSDVTIKGNVRDADDGMPIPGVVIKVQGRTSATVSDKDGNFEIVPGPGDQILEFSYIGYTKFEYPLKDQDISTIVVRMEKEDFALEGVEIYSTGYQNLSKERSTGSFVALDNELINRRVSTGILDRLEDVTSGLIFNRIGGQADPISIRGRSTIFANTSPLIVIDNFPYDGPLENINPNDIENITILRDAAAASIWGARAGNGVIVINTKSGRKGEGLRVSLNVNSNIIEAQDQFYRPLMGSSDFLEVEKVLFERGVFNSAEISLNRTALSHGVETLIAHRDGRITEAEKNAILQGFRQNDVRNDLSKHFFRNQVNKQYALDISGANESVNYMFSAGYDDNTEDIVGNRNSRLTLNSKNTFNFLNGKLRLNTGIYYVQTQRNQSTEVPTSLDYSIYDTFSDVNGMHLPISRTYSTRYLESVESNHPSLVDWRYRPLDEIGLLDRSNTFRDLRINAGLDYKISEGLYLELLHQYWQGVGATENYSPFESFFVRDLVNRFTQLSPDGITSNAVPQGSILDWGISESKSQNFRSQLRYGKTIGNHELNLLGGFEAKDLSVDSRSGRYYGYRRDLGTNMFVDFANQYSQFHNPNSIQRIPAGEAISGTVERYISYYGNAAYTYKKLYGLTLSARKDASNLFGVETNLRGVPLWSVGGSWILSEERFFTSKWVDFLKIRTTYGYNGNVDRTLSSLTTATFFGGSFNRITGLPSARINNPPNPNLRWEKIGMLNLGIDFSFKDEKLSGNIEFYRKTGEDLIGSIPMPSSRGINSFRGNFADTRTVGADVVLSYALVMKRDFSWRTNLLASHVYEKVTGYELEASPLQYLTAGDGFGVPTPLEGKPLIAIYSFPSAGLDPDSGMPRGYLDGEPSMDYARIFSTASMDELIYHGPARPVHFGALRNDFRINNFSVSINVSYRLGHYFRRESVNYNELLNGRISHNDYALRWQQPGDERHTNIPAFPSAMNFNRDRFFQFSEDLVERGDNIRLQDIRLAYRFDKTRGSRTNVKGIEVYTYLNNVAMLWKATDQPIDPDFPIMRPLRSFAFGLRMDL</sequence>
<dbReference type="AlphaFoldDB" id="A0A951IVL5"/>
<dbReference type="GO" id="GO:0009279">
    <property type="term" value="C:cell outer membrane"/>
    <property type="evidence" value="ECO:0007669"/>
    <property type="project" value="UniProtKB-SubCell"/>
</dbReference>
<dbReference type="EMBL" id="RPHB01000002">
    <property type="protein sequence ID" value="MBW3466862.1"/>
    <property type="molecule type" value="Genomic_DNA"/>
</dbReference>
<protein>
    <submittedName>
        <fullName evidence="4">SusC/RagA family TonB-linked outer membrane protein</fullName>
    </submittedName>
</protein>
<keyword evidence="1" id="KW-1134">Transmembrane beta strand</keyword>
<proteinExistence type="inferred from homology"/>
<feature type="chain" id="PRO_5037568208" evidence="2">
    <location>
        <begin position="22"/>
        <end position="1068"/>
    </location>
</feature>
<gene>
    <name evidence="4" type="ORF">EGN73_03430</name>
</gene>
<dbReference type="NCBIfam" id="TIGR04056">
    <property type="entry name" value="OMP_RagA_SusC"/>
    <property type="match status" value="1"/>
</dbReference>
<dbReference type="Pfam" id="PF07715">
    <property type="entry name" value="Plug"/>
    <property type="match status" value="1"/>
</dbReference>
<comment type="similarity">
    <text evidence="1">Belongs to the TonB-dependent receptor family.</text>
</comment>
<keyword evidence="1" id="KW-0813">Transport</keyword>
<comment type="caution">
    <text evidence="4">The sequence shown here is derived from an EMBL/GenBank/DDBJ whole genome shotgun (WGS) entry which is preliminary data.</text>
</comment>
<dbReference type="Proteomes" id="UP000727490">
    <property type="component" value="Unassembled WGS sequence"/>
</dbReference>
<organism evidence="4 5">
    <name type="scientific">Arthrospiribacter ruber</name>
    <dbReference type="NCBI Taxonomy" id="2487934"/>
    <lineage>
        <taxon>Bacteria</taxon>
        <taxon>Pseudomonadati</taxon>
        <taxon>Bacteroidota</taxon>
        <taxon>Cytophagia</taxon>
        <taxon>Cytophagales</taxon>
        <taxon>Cyclobacteriaceae</taxon>
        <taxon>Arthrospiribacter</taxon>
    </lineage>
</organism>